<dbReference type="Gene3D" id="2.40.30.10">
    <property type="entry name" value="Translation factors"/>
    <property type="match status" value="1"/>
</dbReference>
<keyword evidence="8" id="KW-0067">ATP-binding</keyword>
<dbReference type="GO" id="GO:0032259">
    <property type="term" value="P:methylation"/>
    <property type="evidence" value="ECO:0007669"/>
    <property type="project" value="UniProtKB-KW"/>
</dbReference>
<evidence type="ECO:0000256" key="10">
    <source>
        <dbReference type="ARBA" id="ARBA00023157"/>
    </source>
</evidence>
<dbReference type="CDD" id="cd01998">
    <property type="entry name" value="MnmA_TRMU-like"/>
    <property type="match status" value="1"/>
</dbReference>
<keyword evidence="15" id="KW-1185">Reference proteome</keyword>
<accession>A0A5C3MMM6</accession>
<keyword evidence="10" id="KW-1015">Disulfide bond</keyword>
<keyword evidence="14" id="KW-0489">Methyltransferase</keyword>
<gene>
    <name evidence="14" type="ORF">OE88DRAFT_1648415</name>
</gene>
<dbReference type="InterPro" id="IPR014729">
    <property type="entry name" value="Rossmann-like_a/b/a_fold"/>
</dbReference>
<keyword evidence="4" id="KW-0820">tRNA-binding</keyword>
<dbReference type="Proteomes" id="UP000305948">
    <property type="component" value="Unassembled WGS sequence"/>
</dbReference>
<keyword evidence="5 14" id="KW-0808">Transferase</keyword>
<name>A0A5C3MMM6_9AGAM</name>
<evidence type="ECO:0000256" key="5">
    <source>
        <dbReference type="ARBA" id="ARBA00022679"/>
    </source>
</evidence>
<dbReference type="GO" id="GO:0005739">
    <property type="term" value="C:mitochondrion"/>
    <property type="evidence" value="ECO:0007669"/>
    <property type="project" value="TreeGrafter"/>
</dbReference>
<reference evidence="14 15" key="1">
    <citation type="journal article" date="2019" name="Nat. Ecol. Evol.">
        <title>Megaphylogeny resolves global patterns of mushroom evolution.</title>
        <authorList>
            <person name="Varga T."/>
            <person name="Krizsan K."/>
            <person name="Foldi C."/>
            <person name="Dima B."/>
            <person name="Sanchez-Garcia M."/>
            <person name="Sanchez-Ramirez S."/>
            <person name="Szollosi G.J."/>
            <person name="Szarkandi J.G."/>
            <person name="Papp V."/>
            <person name="Albert L."/>
            <person name="Andreopoulos W."/>
            <person name="Angelini C."/>
            <person name="Antonin V."/>
            <person name="Barry K.W."/>
            <person name="Bougher N.L."/>
            <person name="Buchanan P."/>
            <person name="Buyck B."/>
            <person name="Bense V."/>
            <person name="Catcheside P."/>
            <person name="Chovatia M."/>
            <person name="Cooper J."/>
            <person name="Damon W."/>
            <person name="Desjardin D."/>
            <person name="Finy P."/>
            <person name="Geml J."/>
            <person name="Haridas S."/>
            <person name="Hughes K."/>
            <person name="Justo A."/>
            <person name="Karasinski D."/>
            <person name="Kautmanova I."/>
            <person name="Kiss B."/>
            <person name="Kocsube S."/>
            <person name="Kotiranta H."/>
            <person name="LaButti K.M."/>
            <person name="Lechner B.E."/>
            <person name="Liimatainen K."/>
            <person name="Lipzen A."/>
            <person name="Lukacs Z."/>
            <person name="Mihaltcheva S."/>
            <person name="Morgado L.N."/>
            <person name="Niskanen T."/>
            <person name="Noordeloos M.E."/>
            <person name="Ohm R.A."/>
            <person name="Ortiz-Santana B."/>
            <person name="Ovrebo C."/>
            <person name="Racz N."/>
            <person name="Riley R."/>
            <person name="Savchenko A."/>
            <person name="Shiryaev A."/>
            <person name="Soop K."/>
            <person name="Spirin V."/>
            <person name="Szebenyi C."/>
            <person name="Tomsovsky M."/>
            <person name="Tulloss R.E."/>
            <person name="Uehling J."/>
            <person name="Grigoriev I.V."/>
            <person name="Vagvolgyi C."/>
            <person name="Papp T."/>
            <person name="Martin F.M."/>
            <person name="Miettinen O."/>
            <person name="Hibbett D.S."/>
            <person name="Nagy L.G."/>
        </authorList>
    </citation>
    <scope>NUCLEOTIDE SEQUENCE [LARGE SCALE GENOMIC DNA]</scope>
    <source>
        <strain evidence="14 15">OMC1185</strain>
    </source>
</reference>
<comment type="catalytic activity">
    <reaction evidence="11">
        <text>5-taurinomethyluridine(34) in tRNA + S-sulfanyl-L-cysteinyl-[protein] + AH2 + ATP = 5-taurinomethyl-2-thiouridine(34) in tRNA + L-cysteinyl-[protein] + A + AMP + diphosphate + H(+)</text>
        <dbReference type="Rhea" id="RHEA:47040"/>
        <dbReference type="Rhea" id="RHEA-COMP:10131"/>
        <dbReference type="Rhea" id="RHEA-COMP:11726"/>
        <dbReference type="Rhea" id="RHEA-COMP:11732"/>
        <dbReference type="Rhea" id="RHEA-COMP:11733"/>
        <dbReference type="ChEBI" id="CHEBI:13193"/>
        <dbReference type="ChEBI" id="CHEBI:15378"/>
        <dbReference type="ChEBI" id="CHEBI:17499"/>
        <dbReference type="ChEBI" id="CHEBI:29950"/>
        <dbReference type="ChEBI" id="CHEBI:30616"/>
        <dbReference type="ChEBI" id="CHEBI:33019"/>
        <dbReference type="ChEBI" id="CHEBI:61963"/>
        <dbReference type="ChEBI" id="CHEBI:87171"/>
        <dbReference type="ChEBI" id="CHEBI:87172"/>
        <dbReference type="ChEBI" id="CHEBI:456215"/>
        <dbReference type="EC" id="2.8.1.14"/>
    </reaction>
</comment>
<dbReference type="GO" id="GO:0008168">
    <property type="term" value="F:methyltransferase activity"/>
    <property type="evidence" value="ECO:0007669"/>
    <property type="project" value="UniProtKB-KW"/>
</dbReference>
<dbReference type="PANTHER" id="PTHR11933:SF5">
    <property type="entry name" value="MITOCHONDRIAL TRNA-SPECIFIC 2-THIOURIDYLASE 1"/>
    <property type="match status" value="1"/>
</dbReference>
<proteinExistence type="inferred from homology"/>
<protein>
    <recommendedName>
        <fullName evidence="3">tRNA-5-taurinomethyluridine 2-sulfurtransferase</fullName>
        <ecNumber evidence="3">2.8.1.14</ecNumber>
    </recommendedName>
</protein>
<dbReference type="InterPro" id="IPR023382">
    <property type="entry name" value="MnmA-like_central_sf"/>
</dbReference>
<evidence type="ECO:0000259" key="12">
    <source>
        <dbReference type="Pfam" id="PF20258"/>
    </source>
</evidence>
<dbReference type="GO" id="GO:0005524">
    <property type="term" value="F:ATP binding"/>
    <property type="evidence" value="ECO:0007669"/>
    <property type="project" value="UniProtKB-KW"/>
</dbReference>
<evidence type="ECO:0000313" key="14">
    <source>
        <dbReference type="EMBL" id="TFK46652.1"/>
    </source>
</evidence>
<evidence type="ECO:0000256" key="4">
    <source>
        <dbReference type="ARBA" id="ARBA00022555"/>
    </source>
</evidence>
<dbReference type="Pfam" id="PF20259">
    <property type="entry name" value="tRNA_Me_trans_M"/>
    <property type="match status" value="1"/>
</dbReference>
<keyword evidence="6" id="KW-0819">tRNA processing</keyword>
<dbReference type="InterPro" id="IPR004506">
    <property type="entry name" value="MnmA-like"/>
</dbReference>
<dbReference type="NCBIfam" id="NF001138">
    <property type="entry name" value="PRK00143.1"/>
    <property type="match status" value="1"/>
</dbReference>
<sequence length="382" mass="43859">MSGGVDSSVTARLLADQDYDLSAVFMRNWDTRDESGTDKGCEWEKDWEDVQRVCKMLDLPCKMVDLSREYWTRVFEPSLELWERGETPNPDVWCNRLACREVKFGALLDRVAPDTQWLATGHYARKEWTQSLTPASNQSSELYSMRIRPQLLRAADRRKDQTYYLSSIKEASLRKALFPLGDLTKVEVRAMAKQYSLPTAEREESMGICFVGEKHKFNEFLSQYVPPKPGEIIDFDTDQVLGQHQGLWNYTIGQRTKIGGLPNKTFVADKDVAKNIVYVVQGGDHPALYRNRMNVRDFEWIWPDSPPLAVFDHINGFKTRLKHRHMMETVPATMVRLDDKRMTISLDQPEKGIAPGQTVSVYHGDWCMGCGVVEIAYQGDPF</sequence>
<organism evidence="14 15">
    <name type="scientific">Heliocybe sulcata</name>
    <dbReference type="NCBI Taxonomy" id="5364"/>
    <lineage>
        <taxon>Eukaryota</taxon>
        <taxon>Fungi</taxon>
        <taxon>Dikarya</taxon>
        <taxon>Basidiomycota</taxon>
        <taxon>Agaricomycotina</taxon>
        <taxon>Agaricomycetes</taxon>
        <taxon>Gloeophyllales</taxon>
        <taxon>Gloeophyllaceae</taxon>
        <taxon>Heliocybe</taxon>
    </lineage>
</organism>
<dbReference type="Pfam" id="PF20258">
    <property type="entry name" value="tRNA_Me_trans_C"/>
    <property type="match status" value="1"/>
</dbReference>
<comment type="function">
    <text evidence="1">Catalyzes the 2-thiolation of uridine at the wobble position (U34) of mitochondrial tRNA(Lys), tRNA(Glu) and tRNA(Gln). Required for the formation of 5-taurinomethyl-2-thiouridine (tm5s2U) of mitochondrial tRNA(Lys), tRNA(Glu), and tRNA(Gln) at the wobble position. ATP is required to activate the C2 atom of the wobble base.</text>
</comment>
<dbReference type="EC" id="2.8.1.14" evidence="3"/>
<comment type="similarity">
    <text evidence="2">Belongs to the MnmA/TRMU family.</text>
</comment>
<evidence type="ECO:0000313" key="15">
    <source>
        <dbReference type="Proteomes" id="UP000305948"/>
    </source>
</evidence>
<evidence type="ECO:0000256" key="1">
    <source>
        <dbReference type="ARBA" id="ARBA00003986"/>
    </source>
</evidence>
<feature type="domain" description="tRNA-specific 2-thiouridylase MnmA-like central" evidence="13">
    <location>
        <begin position="219"/>
        <end position="281"/>
    </location>
</feature>
<dbReference type="AlphaFoldDB" id="A0A5C3MMM6"/>
<dbReference type="GO" id="GO:0016783">
    <property type="term" value="F:sulfurtransferase activity"/>
    <property type="evidence" value="ECO:0007669"/>
    <property type="project" value="InterPro"/>
</dbReference>
<evidence type="ECO:0000256" key="3">
    <source>
        <dbReference type="ARBA" id="ARBA00011953"/>
    </source>
</evidence>
<dbReference type="GO" id="GO:0000049">
    <property type="term" value="F:tRNA binding"/>
    <property type="evidence" value="ECO:0007669"/>
    <property type="project" value="UniProtKB-KW"/>
</dbReference>
<dbReference type="GO" id="GO:0002143">
    <property type="term" value="P:tRNA wobble position uridine thiolation"/>
    <property type="evidence" value="ECO:0007669"/>
    <property type="project" value="TreeGrafter"/>
</dbReference>
<dbReference type="Gene3D" id="3.40.50.620">
    <property type="entry name" value="HUPs"/>
    <property type="match status" value="1"/>
</dbReference>
<dbReference type="EMBL" id="ML213528">
    <property type="protein sequence ID" value="TFK46652.1"/>
    <property type="molecule type" value="Genomic_DNA"/>
</dbReference>
<evidence type="ECO:0000259" key="13">
    <source>
        <dbReference type="Pfam" id="PF20259"/>
    </source>
</evidence>
<keyword evidence="7" id="KW-0547">Nucleotide-binding</keyword>
<dbReference type="InterPro" id="IPR046884">
    <property type="entry name" value="MnmA-like_central"/>
</dbReference>
<dbReference type="SUPFAM" id="SSF52402">
    <property type="entry name" value="Adenine nucleotide alpha hydrolases-like"/>
    <property type="match status" value="1"/>
</dbReference>
<feature type="domain" description="tRNA-specific 2-thiouridylase MnmA-like C-terminal" evidence="12">
    <location>
        <begin position="292"/>
        <end position="373"/>
    </location>
</feature>
<keyword evidence="9" id="KW-0694">RNA-binding</keyword>
<evidence type="ECO:0000256" key="2">
    <source>
        <dbReference type="ARBA" id="ARBA00006191"/>
    </source>
</evidence>
<dbReference type="Gene3D" id="2.30.30.280">
    <property type="entry name" value="Adenine nucleotide alpha hydrolases-like domains"/>
    <property type="match status" value="1"/>
</dbReference>
<dbReference type="Pfam" id="PF03054">
    <property type="entry name" value="tRNA_Me_trans"/>
    <property type="match status" value="1"/>
</dbReference>
<dbReference type="OrthoDB" id="3685at2759"/>
<evidence type="ECO:0000256" key="6">
    <source>
        <dbReference type="ARBA" id="ARBA00022694"/>
    </source>
</evidence>
<dbReference type="NCBIfam" id="TIGR00420">
    <property type="entry name" value="trmU"/>
    <property type="match status" value="1"/>
</dbReference>
<evidence type="ECO:0000256" key="8">
    <source>
        <dbReference type="ARBA" id="ARBA00022840"/>
    </source>
</evidence>
<evidence type="ECO:0000256" key="11">
    <source>
        <dbReference type="ARBA" id="ARBA00049564"/>
    </source>
</evidence>
<dbReference type="STRING" id="5364.A0A5C3MMM6"/>
<dbReference type="PANTHER" id="PTHR11933">
    <property type="entry name" value="TRNA 5-METHYLAMINOMETHYL-2-THIOURIDYLATE -METHYLTRANSFERASE"/>
    <property type="match status" value="1"/>
</dbReference>
<evidence type="ECO:0000256" key="9">
    <source>
        <dbReference type="ARBA" id="ARBA00022884"/>
    </source>
</evidence>
<dbReference type="FunFam" id="2.30.30.280:FF:000001">
    <property type="entry name" value="tRNA-specific 2-thiouridylase MnmA"/>
    <property type="match status" value="1"/>
</dbReference>
<dbReference type="InterPro" id="IPR046885">
    <property type="entry name" value="MnmA-like_C"/>
</dbReference>
<evidence type="ECO:0000256" key="7">
    <source>
        <dbReference type="ARBA" id="ARBA00022741"/>
    </source>
</evidence>